<evidence type="ECO:0000313" key="3">
    <source>
        <dbReference type="Proteomes" id="UP000436468"/>
    </source>
</evidence>
<proteinExistence type="predicted"/>
<keyword evidence="3" id="KW-1185">Reference proteome</keyword>
<keyword evidence="1" id="KW-0732">Signal</keyword>
<feature type="chain" id="PRO_5032741770" evidence="1">
    <location>
        <begin position="23"/>
        <end position="130"/>
    </location>
</feature>
<comment type="caution">
    <text evidence="2">The sequence shown here is derived from an EMBL/GenBank/DDBJ whole genome shotgun (WGS) entry which is preliminary data.</text>
</comment>
<organism evidence="2 3">
    <name type="scientific">Bradyrhizobium pachyrhizi</name>
    <dbReference type="NCBI Taxonomy" id="280333"/>
    <lineage>
        <taxon>Bacteria</taxon>
        <taxon>Pseudomonadati</taxon>
        <taxon>Pseudomonadota</taxon>
        <taxon>Alphaproteobacteria</taxon>
        <taxon>Hyphomicrobiales</taxon>
        <taxon>Nitrobacteraceae</taxon>
        <taxon>Bradyrhizobium</taxon>
    </lineage>
</organism>
<evidence type="ECO:0000256" key="1">
    <source>
        <dbReference type="SAM" id="SignalP"/>
    </source>
</evidence>
<accession>A0A844SJF5</accession>
<gene>
    <name evidence="2" type="ORF">GPL21_12645</name>
</gene>
<reference evidence="2 3" key="1">
    <citation type="submission" date="2019-12" db="EMBL/GenBank/DDBJ databases">
        <title>Draft genome sequences Bradyrhizobium cajani AMBPC1010, Bradyrhizobium pachyrhizi AMBPC1040 and Bradyrhizobium yuanmingense ALSPC3051, three plant growth promoting strains isolated from nodules of Cajanus cajan L. in Dominican Republic.</title>
        <authorList>
            <person name="Flores-Felix J.D."/>
            <person name="Araujo J."/>
            <person name="Diaz-Alcantara C."/>
            <person name="Gonzalez-Andres F."/>
            <person name="Velazquez E."/>
        </authorList>
    </citation>
    <scope>NUCLEOTIDE SEQUENCE [LARGE SCALE GENOMIC DNA]</scope>
    <source>
        <strain evidence="2 3">1040</strain>
    </source>
</reference>
<evidence type="ECO:0000313" key="2">
    <source>
        <dbReference type="EMBL" id="MVT65957.1"/>
    </source>
</evidence>
<dbReference type="AlphaFoldDB" id="A0A844SJF5"/>
<protein>
    <submittedName>
        <fullName evidence="2">Uncharacterized protein</fullName>
    </submittedName>
</protein>
<dbReference type="EMBL" id="WQNF01000007">
    <property type="protein sequence ID" value="MVT65957.1"/>
    <property type="molecule type" value="Genomic_DNA"/>
</dbReference>
<name>A0A844SJF5_9BRAD</name>
<feature type="signal peptide" evidence="1">
    <location>
        <begin position="1"/>
        <end position="22"/>
    </location>
</feature>
<dbReference type="RefSeq" id="WP_157343459.1">
    <property type="nucleotide sequence ID" value="NZ_WQNF01000007.1"/>
</dbReference>
<dbReference type="Proteomes" id="UP000436468">
    <property type="component" value="Unassembled WGS sequence"/>
</dbReference>
<sequence length="130" mass="14026">MRLLRTGILALSLTVTATVGLAADYEIFAEFATVETGVNHYAVERLDHKNEKLHHCTAVLDAETKQLTGQCTERPGFPEKPIGKGLNVQGGISNIFGGLPVLGSWKIDQTTGKTEFCISDPAQCVEVTPQ</sequence>